<dbReference type="Pfam" id="PF02423">
    <property type="entry name" value="OCD_Mu_crystall"/>
    <property type="match status" value="1"/>
</dbReference>
<dbReference type="Gene3D" id="3.40.50.720">
    <property type="entry name" value="NAD(P)-binding Rossmann-like Domain"/>
    <property type="match status" value="1"/>
</dbReference>
<dbReference type="EC" id="4.3.1.28" evidence="1"/>
<dbReference type="InterPro" id="IPR036291">
    <property type="entry name" value="NAD(P)-bd_dom_sf"/>
</dbReference>
<dbReference type="SUPFAM" id="SSF51735">
    <property type="entry name" value="NAD(P)-binding Rossmann-fold domains"/>
    <property type="match status" value="1"/>
</dbReference>
<protein>
    <submittedName>
        <fullName evidence="1">L-lysine cyclodeaminase</fullName>
        <ecNumber evidence="1">4.3.1.28</ecNumber>
    </submittedName>
</protein>
<dbReference type="AlphaFoldDB" id="A0A1Y2MHM0"/>
<dbReference type="GO" id="GO:0016829">
    <property type="term" value="F:lyase activity"/>
    <property type="evidence" value="ECO:0007669"/>
    <property type="project" value="UniProtKB-KW"/>
</dbReference>
<organism evidence="1 2">
    <name type="scientific">Pseudonocardia autotrophica</name>
    <name type="common">Amycolata autotrophica</name>
    <name type="synonym">Nocardia autotrophica</name>
    <dbReference type="NCBI Taxonomy" id="2074"/>
    <lineage>
        <taxon>Bacteria</taxon>
        <taxon>Bacillati</taxon>
        <taxon>Actinomycetota</taxon>
        <taxon>Actinomycetes</taxon>
        <taxon>Pseudonocardiales</taxon>
        <taxon>Pseudonocardiaceae</taxon>
        <taxon>Pseudonocardia</taxon>
    </lineage>
</organism>
<dbReference type="InterPro" id="IPR023401">
    <property type="entry name" value="ODC_N"/>
</dbReference>
<comment type="caution">
    <text evidence="1">The sequence shown here is derived from an EMBL/GenBank/DDBJ whole genome shotgun (WGS) entry which is preliminary data.</text>
</comment>
<proteinExistence type="predicted"/>
<dbReference type="GO" id="GO:0005737">
    <property type="term" value="C:cytoplasm"/>
    <property type="evidence" value="ECO:0007669"/>
    <property type="project" value="TreeGrafter"/>
</dbReference>
<dbReference type="STRING" id="2074.BG845_06543"/>
<dbReference type="EMBL" id="MIGB01000067">
    <property type="protein sequence ID" value="OSY34766.1"/>
    <property type="molecule type" value="Genomic_DNA"/>
</dbReference>
<dbReference type="PANTHER" id="PTHR13812:SF19">
    <property type="entry name" value="KETIMINE REDUCTASE MU-CRYSTALLIN"/>
    <property type="match status" value="1"/>
</dbReference>
<dbReference type="InterPro" id="IPR003462">
    <property type="entry name" value="ODC_Mu_crystall"/>
</dbReference>
<dbReference type="PIRSF" id="PIRSF001439">
    <property type="entry name" value="CryM"/>
    <property type="match status" value="1"/>
</dbReference>
<reference evidence="1 2" key="1">
    <citation type="submission" date="2016-09" db="EMBL/GenBank/DDBJ databases">
        <title>Pseudonocardia autotrophica DSM535, a candidate organism with high potential of specific P450 cytochromes.</title>
        <authorList>
            <person name="Grumaz C."/>
            <person name="Vainshtein Y."/>
            <person name="Kirstahler P."/>
            <person name="Sohn K."/>
        </authorList>
    </citation>
    <scope>NUCLEOTIDE SEQUENCE [LARGE SCALE GENOMIC DNA]</scope>
    <source>
        <strain evidence="1 2">DSM 535</strain>
    </source>
</reference>
<sequence>MVSDVLVLGADQTRSILARVDLSDACATALIELSRGGVSAPARGVALTPDGAMLGSMPGYVPGLGLAAKLVTMSPVPGRPGRSLHNGVVAQFDVEDGRLTALVDAQSITAVRTAMAATLAMRAIGPANPTKIAVVGSGVQARAQIELLTEVACPVVVGARDASAAGRLAELHPQGSVDTIEAAVRGADVVLCCTGASSPVVDRSWLADGVYVSSVGGSHGCPELDAETIADASVCAEWPGSVTEPPPVGAPELQGLDPSEVISLGALLDPSDPQSVMEPGAAITVFKSTGHAALDVAAASVVVAFARENGIGVTIPF</sequence>
<evidence type="ECO:0000313" key="2">
    <source>
        <dbReference type="Proteomes" id="UP000194360"/>
    </source>
</evidence>
<keyword evidence="1" id="KW-0456">Lyase</keyword>
<accession>A0A1Y2MHM0</accession>
<name>A0A1Y2MHM0_PSEAH</name>
<dbReference type="Gene3D" id="3.30.1780.10">
    <property type="entry name" value="ornithine cyclodeaminase, domain 1"/>
    <property type="match status" value="1"/>
</dbReference>
<gene>
    <name evidence="1" type="primary">rapL_1</name>
    <name evidence="1" type="ORF">BG845_06543</name>
</gene>
<dbReference type="Proteomes" id="UP000194360">
    <property type="component" value="Unassembled WGS sequence"/>
</dbReference>
<dbReference type="PANTHER" id="PTHR13812">
    <property type="entry name" value="KETIMINE REDUCTASE MU-CRYSTALLIN"/>
    <property type="match status" value="1"/>
</dbReference>
<evidence type="ECO:0000313" key="1">
    <source>
        <dbReference type="EMBL" id="OSY34766.1"/>
    </source>
</evidence>
<keyword evidence="2" id="KW-1185">Reference proteome</keyword>